<dbReference type="Proteomes" id="UP000177369">
    <property type="component" value="Unassembled WGS sequence"/>
</dbReference>
<gene>
    <name evidence="1" type="ORF">A3D04_04755</name>
</gene>
<proteinExistence type="predicted"/>
<evidence type="ECO:0000313" key="1">
    <source>
        <dbReference type="EMBL" id="OGD87564.1"/>
    </source>
</evidence>
<name>A0A1F5G6V9_9BACT</name>
<reference evidence="1 2" key="1">
    <citation type="journal article" date="2016" name="Nat. Commun.">
        <title>Thousands of microbial genomes shed light on interconnected biogeochemical processes in an aquifer system.</title>
        <authorList>
            <person name="Anantharaman K."/>
            <person name="Brown C.T."/>
            <person name="Hug L.A."/>
            <person name="Sharon I."/>
            <person name="Castelle C.J."/>
            <person name="Probst A.J."/>
            <person name="Thomas B.C."/>
            <person name="Singh A."/>
            <person name="Wilkins M.J."/>
            <person name="Karaoz U."/>
            <person name="Brodie E.L."/>
            <person name="Williams K.H."/>
            <person name="Hubbard S.S."/>
            <person name="Banfield J.F."/>
        </authorList>
    </citation>
    <scope>NUCLEOTIDE SEQUENCE [LARGE SCALE GENOMIC DNA]</scope>
</reference>
<dbReference type="STRING" id="1797714.A3D04_04755"/>
<dbReference type="EMBL" id="MFBD01000046">
    <property type="protein sequence ID" value="OGD87564.1"/>
    <property type="molecule type" value="Genomic_DNA"/>
</dbReference>
<organism evidence="1 2">
    <name type="scientific">Candidatus Curtissbacteria bacterium RIFCSPHIGHO2_02_FULL_40_16b</name>
    <dbReference type="NCBI Taxonomy" id="1797714"/>
    <lineage>
        <taxon>Bacteria</taxon>
        <taxon>Candidatus Curtissiibacteriota</taxon>
    </lineage>
</organism>
<protein>
    <submittedName>
        <fullName evidence="1">Uncharacterized protein</fullName>
    </submittedName>
</protein>
<accession>A0A1F5G6V9</accession>
<sequence>MIEFGTSPETTAKQFAKVKVPKKLVPRIKREQVWNYAPLLRPVVHYVRDRLPQGSLLKYAFDNPAEFAFRGFRRNRGKQLRQALTAVAEHGVERNVPHHGPWFKPGEPAVAMYYACPNGGEVGVIIVTIASGLHFEGDPLAYTAQLVKGQTFRDLHVGTVQFELVSFKSPFTA</sequence>
<dbReference type="AlphaFoldDB" id="A0A1F5G6V9"/>
<evidence type="ECO:0000313" key="2">
    <source>
        <dbReference type="Proteomes" id="UP000177369"/>
    </source>
</evidence>
<comment type="caution">
    <text evidence="1">The sequence shown here is derived from an EMBL/GenBank/DDBJ whole genome shotgun (WGS) entry which is preliminary data.</text>
</comment>